<dbReference type="SUPFAM" id="SSF46785">
    <property type="entry name" value="Winged helix' DNA-binding domain"/>
    <property type="match status" value="1"/>
</dbReference>
<dbReference type="Proteomes" id="UP000007730">
    <property type="component" value="Chromosome"/>
</dbReference>
<dbReference type="PATRIC" id="fig|504832.7.peg.2689"/>
<sequence length="302" mass="33579">MLLTPAGDDSNDPLLIEAAHLRALPAFPTAVREYTVAIARFREAPRLLTKLMASETRFRLTAYVFYLSADHETYGPLGGATYSRLLELCSQRQELSPRVLKTTLALLKLAGFIKTSQNTSDRRSKSYYPTPRMMDFVKSWMPHAVNALDALQPDMQRAQMLAEDPDFIRRFAAAAGHEHATDIPLIDRMPEFTCFFGKREGAIPVVLAVMLSDIDSLPLPSRAQIAKRFGLSKTQVSNMIAEGAKLGFFSTDGAGTPRATAYLRDSYARFISVELAFYARHMRPASRTCERGHEPHDASGCA</sequence>
<proteinExistence type="predicted"/>
<keyword evidence="2" id="KW-1185">Reference proteome</keyword>
<reference evidence="1 2" key="1">
    <citation type="journal article" date="2011" name="J. Bacteriol.">
        <title>Complete genome sequences of the chemolithoautotrophic Oligotropha carboxidovorans strains OM4 and OM5.</title>
        <authorList>
            <person name="Volland S."/>
            <person name="Rachinger M."/>
            <person name="Strittmatter A."/>
            <person name="Daniel R."/>
            <person name="Gottschalk G."/>
            <person name="Meyer O."/>
        </authorList>
    </citation>
    <scope>NUCLEOTIDE SEQUENCE [LARGE SCALE GENOMIC DNA]</scope>
    <source>
        <strain evidence="2">ATCC 49405 / DSM 1227 / KCTC 32145 / OM5</strain>
    </source>
</reference>
<evidence type="ECO:0000313" key="2">
    <source>
        <dbReference type="Proteomes" id="UP000007730"/>
    </source>
</evidence>
<dbReference type="AlphaFoldDB" id="B6JBM9"/>
<dbReference type="EMBL" id="CP002826">
    <property type="protein sequence ID" value="AEI07240.1"/>
    <property type="molecule type" value="Genomic_DNA"/>
</dbReference>
<dbReference type="RefSeq" id="WP_012562599.1">
    <property type="nucleotide sequence ID" value="NC_011386.1"/>
</dbReference>
<organism evidence="1 2">
    <name type="scientific">Afipia carboxidovorans (strain ATCC 49405 / DSM 1227 / KCTC 32145 / OM5)</name>
    <name type="common">Oligotropha carboxidovorans</name>
    <dbReference type="NCBI Taxonomy" id="504832"/>
    <lineage>
        <taxon>Bacteria</taxon>
        <taxon>Pseudomonadati</taxon>
        <taxon>Pseudomonadota</taxon>
        <taxon>Alphaproteobacteria</taxon>
        <taxon>Hyphomicrobiales</taxon>
        <taxon>Nitrobacteraceae</taxon>
        <taxon>Afipia</taxon>
    </lineage>
</organism>
<dbReference type="KEGG" id="oca:OCAR_5437"/>
<dbReference type="HOGENOM" id="CLU_920814_0_0_5"/>
<gene>
    <name evidence="1" type="ordered locus">OCA5_c25450</name>
</gene>
<accession>B6JBM9</accession>
<dbReference type="InterPro" id="IPR036390">
    <property type="entry name" value="WH_DNA-bd_sf"/>
</dbReference>
<evidence type="ECO:0000313" key="1">
    <source>
        <dbReference type="EMBL" id="AEI07240.1"/>
    </source>
</evidence>
<name>B6JBM9_AFIC5</name>
<dbReference type="eggNOG" id="ENOG502ZN95">
    <property type="taxonomic scope" value="Bacteria"/>
</dbReference>
<protein>
    <submittedName>
        <fullName evidence="1">Uncharacterized protein</fullName>
    </submittedName>
</protein>
<dbReference type="KEGG" id="ocg:OCA5_c25450"/>
<dbReference type="OrthoDB" id="8129429at2"/>